<name>A0AAJ6BIA8_9BACT</name>
<proteinExistence type="predicted"/>
<dbReference type="NCBIfam" id="TIGR04183">
    <property type="entry name" value="Por_Secre_tail"/>
    <property type="match status" value="1"/>
</dbReference>
<feature type="signal peptide" evidence="1">
    <location>
        <begin position="1"/>
        <end position="25"/>
    </location>
</feature>
<dbReference type="AlphaFoldDB" id="A0AAJ6BIA8"/>
<keyword evidence="1" id="KW-0732">Signal</keyword>
<feature type="chain" id="PRO_5042505387" evidence="1">
    <location>
        <begin position="26"/>
        <end position="394"/>
    </location>
</feature>
<evidence type="ECO:0000256" key="1">
    <source>
        <dbReference type="SAM" id="SignalP"/>
    </source>
</evidence>
<sequence>MKHIYTVTCVSILLLTLGLSPNLQAQCSTCPGGGEISYTVILDTTTDAFTYLSFPQFDPSVGVLTCIALHDTISLISTTGMRNNSGTQTLYRFRLNVNTMVLGPPSYVDMFTNNDVTRNYAAILLEPKGTPGDSITYGPDTMFYDQPNEASLTGRAAYIGNGNVNLQFTIGGGVTATGSVAYTSTVDTRVWGKFRLTYYWCPPTILTIPNLGNFTAVKKGNTIQVEWYVNDEEKSNNYEVEISYDGRNFIPAGKAAGQYAAAGTAAKYSYQYLPDPAAAGKLYVRIRQTNAQGKVSYSPIRTVTLDNAPAPSFVVSPNPVKDKLTLRFDRELKGQYGVELFNTAGQTLLNRTLTANGTSSLDIPLPVKPPPGMYYLRTTSLLTGQLHTSKLLVR</sequence>
<reference evidence="2" key="1">
    <citation type="submission" date="2023-03" db="EMBL/GenBank/DDBJ databases">
        <title>Andean soil-derived lignocellulolytic bacterial consortium as a source of novel taxa and putative plastic-active enzymes.</title>
        <authorList>
            <person name="Diaz-Garcia L."/>
            <person name="Chuvochina M."/>
            <person name="Feuerriegel G."/>
            <person name="Bunk B."/>
            <person name="Sproer C."/>
            <person name="Streit W.R."/>
            <person name="Rodriguez L.M."/>
            <person name="Overmann J."/>
            <person name="Jimenez D.J."/>
        </authorList>
    </citation>
    <scope>NUCLEOTIDE SEQUENCE</scope>
    <source>
        <strain evidence="2">MAG 7</strain>
    </source>
</reference>
<gene>
    <name evidence="2" type="ORF">P0Y53_04120</name>
</gene>
<evidence type="ECO:0000313" key="3">
    <source>
        <dbReference type="Proteomes" id="UP001220610"/>
    </source>
</evidence>
<dbReference type="InterPro" id="IPR026444">
    <property type="entry name" value="Secre_tail"/>
</dbReference>
<protein>
    <submittedName>
        <fullName evidence="2">Choice-of-anchor E domain-containing protein</fullName>
    </submittedName>
</protein>
<organism evidence="2 3">
    <name type="scientific">Candidatus Pseudobacter hemicellulosilyticus</name>
    <dbReference type="NCBI Taxonomy" id="3121375"/>
    <lineage>
        <taxon>Bacteria</taxon>
        <taxon>Pseudomonadati</taxon>
        <taxon>Bacteroidota</taxon>
        <taxon>Chitinophagia</taxon>
        <taxon>Chitinophagales</taxon>
        <taxon>Chitinophagaceae</taxon>
        <taxon>Pseudobacter</taxon>
    </lineage>
</organism>
<accession>A0AAJ6BIA8</accession>
<dbReference type="EMBL" id="CP119311">
    <property type="protein sequence ID" value="WEK36679.1"/>
    <property type="molecule type" value="Genomic_DNA"/>
</dbReference>
<dbReference type="NCBIfam" id="NF033208">
    <property type="entry name" value="choice_anch_E"/>
    <property type="match status" value="1"/>
</dbReference>
<evidence type="ECO:0000313" key="2">
    <source>
        <dbReference type="EMBL" id="WEK36679.1"/>
    </source>
</evidence>
<dbReference type="Proteomes" id="UP001220610">
    <property type="component" value="Chromosome"/>
</dbReference>